<dbReference type="InterPro" id="IPR011333">
    <property type="entry name" value="SKP1/BTB/POZ_sf"/>
</dbReference>
<evidence type="ECO:0000256" key="3">
    <source>
        <dbReference type="ARBA" id="ARBA00013184"/>
    </source>
</evidence>
<dbReference type="GO" id="GO:0005634">
    <property type="term" value="C:nucleus"/>
    <property type="evidence" value="ECO:0007669"/>
    <property type="project" value="UniProtKB-SubCell"/>
</dbReference>
<protein>
    <recommendedName>
        <fullName evidence="4">Histone acetyltransferase type B catalytic subunit</fullName>
        <ecNumber evidence="3">2.3.1.48</ecNumber>
    </recommendedName>
</protein>
<evidence type="ECO:0000256" key="1">
    <source>
        <dbReference type="ARBA" id="ARBA00004123"/>
    </source>
</evidence>
<evidence type="ECO:0000313" key="12">
    <source>
        <dbReference type="Proteomes" id="UP000696485"/>
    </source>
</evidence>
<dbReference type="Gene3D" id="3.30.710.10">
    <property type="entry name" value="Potassium Channel Kv1.1, Chain A"/>
    <property type="match status" value="1"/>
</dbReference>
<dbReference type="SUPFAM" id="SSF55729">
    <property type="entry name" value="Acyl-CoA N-acyltransferases (Nat)"/>
    <property type="match status" value="1"/>
</dbReference>
<dbReference type="GO" id="GO:0000781">
    <property type="term" value="C:chromosome, telomeric region"/>
    <property type="evidence" value="ECO:0007669"/>
    <property type="project" value="GOC"/>
</dbReference>
<comment type="caution">
    <text evidence="11">The sequence shown here is derived from an EMBL/GenBank/DDBJ whole genome shotgun (WGS) entry which is preliminary data.</text>
</comment>
<dbReference type="InterPro" id="IPR019467">
    <property type="entry name" value="Hat1_N"/>
</dbReference>
<dbReference type="SUPFAM" id="SSF54695">
    <property type="entry name" value="POZ domain"/>
    <property type="match status" value="1"/>
</dbReference>
<evidence type="ECO:0000256" key="7">
    <source>
        <dbReference type="ARBA" id="ARBA00023315"/>
    </source>
</evidence>
<dbReference type="InterPro" id="IPR037113">
    <property type="entry name" value="Hat1_N_sf"/>
</dbReference>
<reference evidence="11" key="1">
    <citation type="journal article" date="2020" name="Fungal Divers.">
        <title>Resolving the Mortierellaceae phylogeny through synthesis of multi-gene phylogenetics and phylogenomics.</title>
        <authorList>
            <person name="Vandepol N."/>
            <person name="Liber J."/>
            <person name="Desiro A."/>
            <person name="Na H."/>
            <person name="Kennedy M."/>
            <person name="Barry K."/>
            <person name="Grigoriev I.V."/>
            <person name="Miller A.N."/>
            <person name="O'Donnell K."/>
            <person name="Stajich J.E."/>
            <person name="Bonito G."/>
        </authorList>
    </citation>
    <scope>NUCLEOTIDE SEQUENCE</scope>
    <source>
        <strain evidence="11">NVP1</strain>
    </source>
</reference>
<feature type="domain" description="BTB" evidence="10">
    <location>
        <begin position="1593"/>
        <end position="1652"/>
    </location>
</feature>
<dbReference type="Pfam" id="PF00651">
    <property type="entry name" value="BTB"/>
    <property type="match status" value="1"/>
</dbReference>
<dbReference type="InterPro" id="IPR017380">
    <property type="entry name" value="Hist_AcTrfase_B-typ_cat-su"/>
</dbReference>
<feature type="region of interest" description="Disordered" evidence="9">
    <location>
        <begin position="403"/>
        <end position="428"/>
    </location>
</feature>
<evidence type="ECO:0000256" key="4">
    <source>
        <dbReference type="ARBA" id="ARBA00021268"/>
    </source>
</evidence>
<dbReference type="Gene3D" id="3.90.360.10">
    <property type="entry name" value="Histone acetyl transferase 1 (HAT1), N-terminal domain"/>
    <property type="match status" value="1"/>
</dbReference>
<dbReference type="Gene3D" id="1.10.10.390">
    <property type="match status" value="1"/>
</dbReference>
<dbReference type="GO" id="GO:0042393">
    <property type="term" value="F:histone binding"/>
    <property type="evidence" value="ECO:0007669"/>
    <property type="project" value="InterPro"/>
</dbReference>
<dbReference type="Pfam" id="PF10394">
    <property type="entry name" value="Hat1_N"/>
    <property type="match status" value="1"/>
</dbReference>
<dbReference type="EMBL" id="JAAAUY010000278">
    <property type="protein sequence ID" value="KAF9332154.1"/>
    <property type="molecule type" value="Genomic_DNA"/>
</dbReference>
<feature type="compositionally biased region" description="Basic and acidic residues" evidence="9">
    <location>
        <begin position="1708"/>
        <end position="1741"/>
    </location>
</feature>
<evidence type="ECO:0000256" key="5">
    <source>
        <dbReference type="ARBA" id="ARBA00022679"/>
    </source>
</evidence>
<evidence type="ECO:0000313" key="11">
    <source>
        <dbReference type="EMBL" id="KAF9332154.1"/>
    </source>
</evidence>
<dbReference type="Gene3D" id="3.40.630.30">
    <property type="match status" value="1"/>
</dbReference>
<dbReference type="InterPro" id="IPR016181">
    <property type="entry name" value="Acyl_CoA_acyltransferase"/>
</dbReference>
<dbReference type="GO" id="GO:0031509">
    <property type="term" value="P:subtelomeric heterochromatin formation"/>
    <property type="evidence" value="ECO:0007669"/>
    <property type="project" value="InterPro"/>
</dbReference>
<dbReference type="Pfam" id="PF21184">
    <property type="entry name" value="HAT1_C_fung"/>
    <property type="match status" value="1"/>
</dbReference>
<feature type="compositionally biased region" description="Low complexity" evidence="9">
    <location>
        <begin position="404"/>
        <end position="416"/>
    </location>
</feature>
<evidence type="ECO:0000256" key="8">
    <source>
        <dbReference type="ARBA" id="ARBA00048017"/>
    </source>
</evidence>
<feature type="compositionally biased region" description="Acidic residues" evidence="9">
    <location>
        <begin position="1742"/>
        <end position="1762"/>
    </location>
</feature>
<comment type="similarity">
    <text evidence="2">Belongs to the HAT1 family.</text>
</comment>
<keyword evidence="12" id="KW-1185">Reference proteome</keyword>
<comment type="subcellular location">
    <subcellularLocation>
        <location evidence="1">Nucleus</location>
    </subcellularLocation>
</comment>
<dbReference type="PANTHER" id="PTHR12046">
    <property type="entry name" value="HISTONE ACETYLTRANSFERASE TYPE B CATALYTIC SUBUNIT"/>
    <property type="match status" value="1"/>
</dbReference>
<accession>A0A9P5SN65</accession>
<dbReference type="Proteomes" id="UP000696485">
    <property type="component" value="Unassembled WGS sequence"/>
</dbReference>
<feature type="region of interest" description="Disordered" evidence="9">
    <location>
        <begin position="1708"/>
        <end position="1762"/>
    </location>
</feature>
<evidence type="ECO:0000256" key="6">
    <source>
        <dbReference type="ARBA" id="ARBA00023242"/>
    </source>
</evidence>
<name>A0A9P5SN65_9FUNG</name>
<proteinExistence type="inferred from homology"/>
<dbReference type="InterPro" id="IPR000210">
    <property type="entry name" value="BTB/POZ_dom"/>
</dbReference>
<dbReference type="PROSITE" id="PS50097">
    <property type="entry name" value="BTB"/>
    <property type="match status" value="1"/>
</dbReference>
<gene>
    <name evidence="11" type="primary">HAT1</name>
    <name evidence="11" type="ORF">BG006_004968</name>
</gene>
<keyword evidence="6" id="KW-0539">Nucleus</keyword>
<evidence type="ECO:0000259" key="10">
    <source>
        <dbReference type="PROSITE" id="PS50097"/>
    </source>
</evidence>
<organism evidence="11 12">
    <name type="scientific">Podila minutissima</name>
    <dbReference type="NCBI Taxonomy" id="64525"/>
    <lineage>
        <taxon>Eukaryota</taxon>
        <taxon>Fungi</taxon>
        <taxon>Fungi incertae sedis</taxon>
        <taxon>Mucoromycota</taxon>
        <taxon>Mortierellomycotina</taxon>
        <taxon>Mortierellomycetes</taxon>
        <taxon>Mortierellales</taxon>
        <taxon>Mortierellaceae</taxon>
        <taxon>Podila</taxon>
    </lineage>
</organism>
<keyword evidence="7" id="KW-0012">Acyltransferase</keyword>
<dbReference type="InterPro" id="IPR013523">
    <property type="entry name" value="Hist_AcTrfase_HAT1_C"/>
</dbReference>
<evidence type="ECO:0000256" key="2">
    <source>
        <dbReference type="ARBA" id="ARBA00010543"/>
    </source>
</evidence>
<comment type="catalytic activity">
    <reaction evidence="8">
        <text>L-lysyl-[protein] + acetyl-CoA = N(6)-acetyl-L-lysyl-[protein] + CoA + H(+)</text>
        <dbReference type="Rhea" id="RHEA:45948"/>
        <dbReference type="Rhea" id="RHEA-COMP:9752"/>
        <dbReference type="Rhea" id="RHEA-COMP:10731"/>
        <dbReference type="ChEBI" id="CHEBI:15378"/>
        <dbReference type="ChEBI" id="CHEBI:29969"/>
        <dbReference type="ChEBI" id="CHEBI:57287"/>
        <dbReference type="ChEBI" id="CHEBI:57288"/>
        <dbReference type="ChEBI" id="CHEBI:61930"/>
        <dbReference type="EC" id="2.3.1.48"/>
    </reaction>
</comment>
<dbReference type="SMART" id="SM00225">
    <property type="entry name" value="BTB"/>
    <property type="match status" value="1"/>
</dbReference>
<dbReference type="GO" id="GO:0004402">
    <property type="term" value="F:histone acetyltransferase activity"/>
    <property type="evidence" value="ECO:0007669"/>
    <property type="project" value="InterPro"/>
</dbReference>
<dbReference type="EC" id="2.3.1.48" evidence="3"/>
<keyword evidence="5" id="KW-0808">Transferase</keyword>
<evidence type="ECO:0000256" key="9">
    <source>
        <dbReference type="SAM" id="MobiDB-lite"/>
    </source>
</evidence>
<sequence length="1845" mass="208970">MNAIKGWVQNSTEAVNIRLVKAGPGSAEDDDEQDIVEFNPSFTYPIFGENEQIFGYKGLFINLEFASGSLASCFTLGFKDKKPTADKIYPLMKDWLPPDIIDNHDKFTEIAQRDGATFKPMGTKVGEYTIEHEGAENSVFEFYQANFNTPRFQEYHKRMQCFSIFFIEGASFIEDDDDKWEIRLVFEKVIDNGNQTYNLVGYCTMYPYFCYPDQIRMRISQFLILPPYQQQGHGNKLYASLYNEFCSRKEIREMTVEDPNEEFSDLRDKNDMRLLISKKVFENIQAPVKNSRIEEIAKAHKLTKRQVARCVELALLKTLDKRNKAQYKAFRLQVKQRLYKHNAEALATLDKEERIEKLHETFMKRNAAAREHLSTLHHTVLVHLLGELANWLTVEIVKYQERQTPSCSSSTPSSSPQRAGDNSPREANGTLETFQQYHIRKQIRLTLSAIQTVLGNVQATPISTDAIEQNSQGKKAIALGDTKKEQILDSLLRSIMTGCVPLGPRADSSEIQLMCAKILKFFTNKRAENGFFPTEDVIKRILALSDTNDRPNGIHSQEQAKKKRLPVDLSATLYALLSSPLVKLQDCGIFLLANHRTLRLQDAAWASISPLKSTLESLRRNLDDIGLGHLETGVDDAGRQIVSKALDATLSHQHRVLTLLNFFIQDVVHKSQEGGSSQRSTNTGTTRLRALKAAGEIGLFVDLWTGILRIVIPDQARFTVRDQLVAMTTNVVYGTCYVFKDEAIGYLMNEGAETLMAWYAYFIIPRDHLLEEGLGASGKSEEDGCKSRAQALQCCARLGEIMVTTERYQLVSMGEKALLGKILMRRSIEFLVTILEATLPTEDAESKPTGAGEETMTTMTTTTTVTYAIRIIRHRPEVLEAMLGILVCTLGYLKSRYMEAEKTKLMFVLVVLLVDLKSLFGQIIISASSQQRIHSHVLSLLVQILSWEVDTGLQDIPLNLWSLGCVALVELIMRPLECFKDAMGQQDASSSQTMDSHGVKAVQIFIQFWKQYPKGRSLLAALYGPRFFQPFMINILLDISKNDLALAPSRAMTLTSWNMERISNLLELMIYLGVESSVRIHMRESWSALFFLVALLSASLKRCLDHRFKLSDYLPNLVARQCFQALACFRFDQTALVQLTRMDLDPESFDFFGCSLDKLMLPDSITAGSPGRNPASVSIVPVLLGILEPPYRQWTVDTMLGTNSIKDDKHRVMRRKLEHPLLEQWNPLVLEAAMLLSTLTQFQEGQLAVISKPGAVWTLSRILVERAIAQEQKRTPQPQELGPQDQAFLENESPCAKSPLEIAMDGTSQGSSTAIHRHPPVIRALQRNPLDRALLEVLTRIVSSTNLTKALVMNNTVTELISSILAIDHPLYFHRNVTVYCQGTQNLNGTGSEEASTHNTPTLLGYDILPSTCQYSIYCMFFAHFRKAMEPLLPQLQRLHGFAAGGASATADDAEEISDMLFGLQEQCVVVFLYLSRPESFSSLDSSDLLASGSYLGDVFRMLTLEMDYTDSDANEMDIDKVALEGAHREAAALRKFMAGLAIQPWTWRHVDMWRERHEKLMHSYDNVLTTEREDHVEKLKRQDTSPSSEPAVPIQFLVQSQVVSFSDRSLLARASPYFSSLLTGEFLESHQDQVTLHDVDPVDIQMLLECLQESLTMQSHYLLPEDLPFELVLRLMICAERYSIQFLKRLAELWILTALQKREQKWHDPVEQEQHGVETKKRNSESPVSGHEDKKAKVEYGDLDMEQECSGDEEPPETEEEKESIQECLLMVYEQCSDPRHGDIYTPQHPFFGLVWDVLARICLRLGSVAILPRFQRMLEQGGEEKIQEFLKIVYELMVNQAPE</sequence>